<feature type="region of interest" description="Disordered" evidence="10">
    <location>
        <begin position="95"/>
        <end position="116"/>
    </location>
</feature>
<sequence>MAGVCLCYSRTCRPVWSVLIFLAAAPFMLDCLQSPAPVVGKMYPRGNHWAVGHLMGKKSSESLPDVQESDPDSDYLTPPKTAGVSELDQYQQLMQKRNQKQMKPQSANRLPRMGRSWREENRDKYLREMSDLLLLAVQLQDRDSN</sequence>
<evidence type="ECO:0000256" key="4">
    <source>
        <dbReference type="ARBA" id="ARBA00016270"/>
    </source>
</evidence>
<keyword evidence="8" id="KW-0027">Amidation</keyword>
<evidence type="ECO:0000313" key="13">
    <source>
        <dbReference type="Proteomes" id="UP000503349"/>
    </source>
</evidence>
<name>A0A6G1QHB2_CHAAH</name>
<dbReference type="Proteomes" id="UP000503349">
    <property type="component" value="Chromosome 17"/>
</dbReference>
<evidence type="ECO:0000256" key="6">
    <source>
        <dbReference type="ARBA" id="ARBA00022685"/>
    </source>
</evidence>
<dbReference type="GO" id="GO:0005615">
    <property type="term" value="C:extracellular space"/>
    <property type="evidence" value="ECO:0007669"/>
    <property type="project" value="TreeGrafter"/>
</dbReference>
<dbReference type="AlphaFoldDB" id="A0A6G1QHB2"/>
<evidence type="ECO:0000256" key="10">
    <source>
        <dbReference type="SAM" id="MobiDB-lite"/>
    </source>
</evidence>
<evidence type="ECO:0000256" key="8">
    <source>
        <dbReference type="ARBA" id="ARBA00022815"/>
    </source>
</evidence>
<dbReference type="PROSITE" id="PS00257">
    <property type="entry name" value="BOMBESIN"/>
    <property type="match status" value="1"/>
</dbReference>
<evidence type="ECO:0000256" key="1">
    <source>
        <dbReference type="ARBA" id="ARBA00004263"/>
    </source>
</evidence>
<dbReference type="PANTHER" id="PTHR16866">
    <property type="entry name" value="GASTRIN-RELEASING PEPTIDE"/>
    <property type="match status" value="1"/>
</dbReference>
<keyword evidence="6" id="KW-0165">Cleavage on pair of basic residues</keyword>
<keyword evidence="7 11" id="KW-0732">Signal</keyword>
<dbReference type="EMBL" id="CM015728">
    <property type="protein sequence ID" value="KAF3701942.1"/>
    <property type="molecule type" value="Genomic_DNA"/>
</dbReference>
<evidence type="ECO:0000256" key="2">
    <source>
        <dbReference type="ARBA" id="ARBA00004613"/>
    </source>
</evidence>
<evidence type="ECO:0000313" key="12">
    <source>
        <dbReference type="EMBL" id="KAF3701942.1"/>
    </source>
</evidence>
<proteinExistence type="inferred from homology"/>
<evidence type="ECO:0000256" key="9">
    <source>
        <dbReference type="ARBA" id="ARBA00023329"/>
    </source>
</evidence>
<reference evidence="13" key="2">
    <citation type="submission" date="2019-02" db="EMBL/GenBank/DDBJ databases">
        <title>Opniocepnalus argus Var Kimnra genome.</title>
        <authorList>
            <person name="Zhou C."/>
            <person name="Xiao S."/>
        </authorList>
    </citation>
    <scope>NUCLEOTIDE SEQUENCE [LARGE SCALE GENOMIC DNA]</scope>
</reference>
<accession>A0A6G1QHB2</accession>
<organism evidence="12 13">
    <name type="scientific">Channa argus</name>
    <name type="common">Northern snakehead</name>
    <name type="synonym">Ophicephalus argus</name>
    <dbReference type="NCBI Taxonomy" id="215402"/>
    <lineage>
        <taxon>Eukaryota</taxon>
        <taxon>Metazoa</taxon>
        <taxon>Chordata</taxon>
        <taxon>Craniata</taxon>
        <taxon>Vertebrata</taxon>
        <taxon>Euteleostomi</taxon>
        <taxon>Actinopterygii</taxon>
        <taxon>Neopterygii</taxon>
        <taxon>Teleostei</taxon>
        <taxon>Neoteleostei</taxon>
        <taxon>Acanthomorphata</taxon>
        <taxon>Anabantaria</taxon>
        <taxon>Anabantiformes</taxon>
        <taxon>Channoidei</taxon>
        <taxon>Channidae</taxon>
        <taxon>Channa</taxon>
    </lineage>
</organism>
<comment type="subcellular location">
    <subcellularLocation>
        <location evidence="1">Cytoplasmic vesicle</location>
        <location evidence="1">Secretory vesicle lumen</location>
    </subcellularLocation>
    <subcellularLocation>
        <location evidence="2">Secreted</location>
    </subcellularLocation>
</comment>
<evidence type="ECO:0000256" key="11">
    <source>
        <dbReference type="SAM" id="SignalP"/>
    </source>
</evidence>
<evidence type="ECO:0000256" key="7">
    <source>
        <dbReference type="ARBA" id="ARBA00022729"/>
    </source>
</evidence>
<dbReference type="Pfam" id="PF02044">
    <property type="entry name" value="Bombesin"/>
    <property type="match status" value="1"/>
</dbReference>
<evidence type="ECO:0000256" key="5">
    <source>
        <dbReference type="ARBA" id="ARBA00022525"/>
    </source>
</evidence>
<dbReference type="GO" id="GO:0031410">
    <property type="term" value="C:cytoplasmic vesicle"/>
    <property type="evidence" value="ECO:0007669"/>
    <property type="project" value="UniProtKB-SubCell"/>
</dbReference>
<feature type="chain" id="PRO_5026208431" description="Gastrin-releasing peptide" evidence="11">
    <location>
        <begin position="18"/>
        <end position="145"/>
    </location>
</feature>
<reference evidence="12 13" key="1">
    <citation type="submission" date="2019-02" db="EMBL/GenBank/DDBJ databases">
        <title>Opniocepnalus argus genome.</title>
        <authorList>
            <person name="Zhou C."/>
            <person name="Xiao S."/>
        </authorList>
    </citation>
    <scope>NUCLEOTIDE SEQUENCE [LARGE SCALE GENOMIC DNA]</scope>
    <source>
        <strain evidence="12">OARG1902GOOAL</strain>
        <tissue evidence="12">Muscle</tissue>
    </source>
</reference>
<gene>
    <name evidence="12" type="ORF">EXN66_Car017630</name>
</gene>
<comment type="similarity">
    <text evidence="3">Belongs to the bombesin/neuromedin-B/ranatensin family.</text>
</comment>
<protein>
    <recommendedName>
        <fullName evidence="4">Gastrin-releasing peptide</fullName>
    </recommendedName>
</protein>
<keyword evidence="9" id="KW-0968">Cytoplasmic vesicle</keyword>
<keyword evidence="5" id="KW-0964">Secreted</keyword>
<feature type="region of interest" description="Disordered" evidence="10">
    <location>
        <begin position="60"/>
        <end position="81"/>
    </location>
</feature>
<dbReference type="PANTHER" id="PTHR16866:SF2">
    <property type="entry name" value="GASTRIN-RELEASING PEPTIDE"/>
    <property type="match status" value="1"/>
</dbReference>
<dbReference type="GO" id="GO:0007218">
    <property type="term" value="P:neuropeptide signaling pathway"/>
    <property type="evidence" value="ECO:0007669"/>
    <property type="project" value="InterPro"/>
</dbReference>
<dbReference type="GO" id="GO:0005184">
    <property type="term" value="F:neuropeptide hormone activity"/>
    <property type="evidence" value="ECO:0007669"/>
    <property type="project" value="TreeGrafter"/>
</dbReference>
<feature type="signal peptide" evidence="11">
    <location>
        <begin position="1"/>
        <end position="17"/>
    </location>
</feature>
<evidence type="ECO:0000256" key="3">
    <source>
        <dbReference type="ARBA" id="ARBA00010012"/>
    </source>
</evidence>
<dbReference type="InterPro" id="IPR000874">
    <property type="entry name" value="Bombesin"/>
</dbReference>
<feature type="compositionally biased region" description="Polar residues" evidence="10">
    <location>
        <begin position="95"/>
        <end position="108"/>
    </location>
</feature>
<keyword evidence="13" id="KW-1185">Reference proteome</keyword>